<sequence>MLLPLVHDQQLCKSTEGATESIFDSAESYRKNIHLKFPSVDWSEARLVVEGEDEWGMEYLCAPQLVPGLPCLSASSALPMTAEELQEHLDREEAGPAETSDIAPRRNRHLFVDSGGNKWIRAGVVYVQELLPAYLQFEDQDGERCFYTKTARIELRMTVACTEDNPRISTRSDFDRKELGGQGAQVKASIGRLNLGASESQVGRLDQEIVEGSRDKLRKTPEEAPPRSSRRLSIGGYPVPSGCPPSRHAPPSYQERPFERHRPSEFCWPLCALKAVHLA</sequence>
<dbReference type="EMBL" id="FQNC01000017">
    <property type="protein sequence ID" value="SGY20005.1"/>
    <property type="molecule type" value="Genomic_DNA"/>
</dbReference>
<reference evidence="2 3" key="1">
    <citation type="submission" date="2016-11" db="EMBL/GenBank/DDBJ databases">
        <authorList>
            <person name="Jaros S."/>
            <person name="Januszkiewicz K."/>
            <person name="Wedrychowicz H."/>
        </authorList>
    </citation>
    <scope>NUCLEOTIDE SEQUENCE [LARGE SCALE GENOMIC DNA]</scope>
</reference>
<feature type="region of interest" description="Disordered" evidence="1">
    <location>
        <begin position="213"/>
        <end position="257"/>
    </location>
</feature>
<evidence type="ECO:0000313" key="2">
    <source>
        <dbReference type="EMBL" id="SGY20005.1"/>
    </source>
</evidence>
<dbReference type="AlphaFoldDB" id="A0A2X0LUX1"/>
<organism evidence="2 3">
    <name type="scientific">Microbotryum silenes-dioicae</name>
    <dbReference type="NCBI Taxonomy" id="796604"/>
    <lineage>
        <taxon>Eukaryota</taxon>
        <taxon>Fungi</taxon>
        <taxon>Dikarya</taxon>
        <taxon>Basidiomycota</taxon>
        <taxon>Pucciniomycotina</taxon>
        <taxon>Microbotryomycetes</taxon>
        <taxon>Microbotryales</taxon>
        <taxon>Microbotryaceae</taxon>
        <taxon>Microbotryum</taxon>
    </lineage>
</organism>
<accession>A0A2X0LUX1</accession>
<keyword evidence="3" id="KW-1185">Reference proteome</keyword>
<name>A0A2X0LUX1_9BASI</name>
<protein>
    <submittedName>
        <fullName evidence="2">BQ5605_C017g08430 protein</fullName>
    </submittedName>
</protein>
<evidence type="ECO:0000313" key="3">
    <source>
        <dbReference type="Proteomes" id="UP000249464"/>
    </source>
</evidence>
<evidence type="ECO:0000256" key="1">
    <source>
        <dbReference type="SAM" id="MobiDB-lite"/>
    </source>
</evidence>
<dbReference type="Proteomes" id="UP000249464">
    <property type="component" value="Unassembled WGS sequence"/>
</dbReference>
<proteinExistence type="predicted"/>
<gene>
    <name evidence="2" type="primary">BQ5605_C017g08430</name>
    <name evidence="2" type="ORF">BQ5605_C017G08430</name>
</gene>
<feature type="compositionally biased region" description="Basic and acidic residues" evidence="1">
    <location>
        <begin position="213"/>
        <end position="225"/>
    </location>
</feature>